<proteinExistence type="predicted"/>
<keyword evidence="1" id="KW-1133">Transmembrane helix</keyword>
<name>A0A2Z2NSA2_9GAMM</name>
<feature type="transmembrane region" description="Helical" evidence="1">
    <location>
        <begin position="142"/>
        <end position="160"/>
    </location>
</feature>
<evidence type="ECO:0000256" key="1">
    <source>
        <dbReference type="SAM" id="Phobius"/>
    </source>
</evidence>
<dbReference type="AlphaFoldDB" id="A0A2Z2NSA2"/>
<reference evidence="2 3" key="1">
    <citation type="submission" date="2016-12" db="EMBL/GenBank/DDBJ databases">
        <authorList>
            <person name="Song W.-J."/>
            <person name="Kurnit D.M."/>
        </authorList>
    </citation>
    <scope>NUCLEOTIDE SEQUENCE [LARGE SCALE GENOMIC DNA]</scope>
    <source>
        <strain evidence="2 3">IMCC3135</strain>
    </source>
</reference>
<evidence type="ECO:0000313" key="3">
    <source>
        <dbReference type="Proteomes" id="UP000250079"/>
    </source>
</evidence>
<accession>A0A2Z2NSA2</accession>
<dbReference type="Proteomes" id="UP000250079">
    <property type="component" value="Chromosome"/>
</dbReference>
<protein>
    <submittedName>
        <fullName evidence="2">Uncharacterized protein</fullName>
    </submittedName>
</protein>
<keyword evidence="1" id="KW-0812">Transmembrane</keyword>
<keyword evidence="3" id="KW-1185">Reference proteome</keyword>
<dbReference type="EMBL" id="CP018632">
    <property type="protein sequence ID" value="ASJ74426.1"/>
    <property type="molecule type" value="Genomic_DNA"/>
</dbReference>
<sequence>MNHRDLNSLKSNLQRNLAMKSIFHSIYGSEILEMAFDVPTDLAISRLKAKVRRFGFFHGGSPKIVGFVGVNSVKLERSAAFVTNSFRPVFVGHFETEINTTKLSGVFRLNRFVQVFMTFWLVFALVIFGIMVVVVVQETGEAGFMSLIQSLLLIACPFGVMKLGKWIAANDREWLKKTISNAINNET</sequence>
<keyword evidence="1" id="KW-0472">Membrane</keyword>
<gene>
    <name evidence="2" type="ORF">IMCC3135_21750</name>
</gene>
<evidence type="ECO:0000313" key="2">
    <source>
        <dbReference type="EMBL" id="ASJ74426.1"/>
    </source>
</evidence>
<organism evidence="2 3">
    <name type="scientific">Granulosicoccus antarcticus IMCC3135</name>
    <dbReference type="NCBI Taxonomy" id="1192854"/>
    <lineage>
        <taxon>Bacteria</taxon>
        <taxon>Pseudomonadati</taxon>
        <taxon>Pseudomonadota</taxon>
        <taxon>Gammaproteobacteria</taxon>
        <taxon>Chromatiales</taxon>
        <taxon>Granulosicoccaceae</taxon>
        <taxon>Granulosicoccus</taxon>
    </lineage>
</organism>
<feature type="transmembrane region" description="Helical" evidence="1">
    <location>
        <begin position="112"/>
        <end position="136"/>
    </location>
</feature>
<dbReference type="RefSeq" id="WP_169727505.1">
    <property type="nucleotide sequence ID" value="NZ_CP018632.1"/>
</dbReference>
<dbReference type="KEGG" id="gai:IMCC3135_21750"/>